<gene>
    <name evidence="1" type="ORF">CF165_09965</name>
</gene>
<evidence type="ECO:0000313" key="1">
    <source>
        <dbReference type="EMBL" id="OXM69813.1"/>
    </source>
</evidence>
<dbReference type="SUPFAM" id="SSF52242">
    <property type="entry name" value="Cobalamin (vitamin B12)-binding domain"/>
    <property type="match status" value="1"/>
</dbReference>
<protein>
    <recommendedName>
        <fullName evidence="3">Methylaspartate mutase</fullName>
    </recommendedName>
</protein>
<dbReference type="Gene3D" id="3.40.50.280">
    <property type="entry name" value="Cobalamin-binding domain"/>
    <property type="match status" value="1"/>
</dbReference>
<dbReference type="Proteomes" id="UP000215199">
    <property type="component" value="Unassembled WGS sequence"/>
</dbReference>
<reference evidence="2" key="1">
    <citation type="submission" date="2017-07" db="EMBL/GenBank/DDBJ databases">
        <title>Comparative genome mining reveals phylogenetic distribution patterns of secondary metabolites in Amycolatopsis.</title>
        <authorList>
            <person name="Adamek M."/>
            <person name="Alanjary M."/>
            <person name="Sales-Ortells H."/>
            <person name="Goodfellow M."/>
            <person name="Bull A.T."/>
            <person name="Kalinowski J."/>
            <person name="Ziemert N."/>
        </authorList>
    </citation>
    <scope>NUCLEOTIDE SEQUENCE [LARGE SCALE GENOMIC DNA]</scope>
    <source>
        <strain evidence="2">H5</strain>
    </source>
</reference>
<evidence type="ECO:0008006" key="3">
    <source>
        <dbReference type="Google" id="ProtNLM"/>
    </source>
</evidence>
<dbReference type="EMBL" id="NMUL01000007">
    <property type="protein sequence ID" value="OXM69813.1"/>
    <property type="molecule type" value="Genomic_DNA"/>
</dbReference>
<dbReference type="AlphaFoldDB" id="A0A229TFA0"/>
<accession>A0A229TFA0</accession>
<name>A0A229TFA0_9PSEU</name>
<comment type="caution">
    <text evidence="1">The sequence shown here is derived from an EMBL/GenBank/DDBJ whole genome shotgun (WGS) entry which is preliminary data.</text>
</comment>
<keyword evidence="2" id="KW-1185">Reference proteome</keyword>
<evidence type="ECO:0000313" key="2">
    <source>
        <dbReference type="Proteomes" id="UP000215199"/>
    </source>
</evidence>
<dbReference type="OrthoDB" id="3628909at2"/>
<sequence length="146" mass="15207">MKIVLCGLDPAAWSLLALQVVLERAGHDLRALGARPPIEVILGACRRERPGCLLLSTALGADGTPVLRRVRAGLAPARLPVVLAGRLGGTRDELLARGFDEVFPVAATDPGAAVAALRAYLAQAVVGGKAGENPPYHPRRVSPGVR</sequence>
<dbReference type="GO" id="GO:0031419">
    <property type="term" value="F:cobalamin binding"/>
    <property type="evidence" value="ECO:0007669"/>
    <property type="project" value="InterPro"/>
</dbReference>
<proteinExistence type="predicted"/>
<dbReference type="InterPro" id="IPR036724">
    <property type="entry name" value="Cobalamin-bd_sf"/>
</dbReference>
<dbReference type="GO" id="GO:0046872">
    <property type="term" value="F:metal ion binding"/>
    <property type="evidence" value="ECO:0007669"/>
    <property type="project" value="InterPro"/>
</dbReference>
<dbReference type="RefSeq" id="WP_093947136.1">
    <property type="nucleotide sequence ID" value="NZ_NMUL01000007.1"/>
</dbReference>
<organism evidence="1 2">
    <name type="scientific">Amycolatopsis vastitatis</name>
    <dbReference type="NCBI Taxonomy" id="1905142"/>
    <lineage>
        <taxon>Bacteria</taxon>
        <taxon>Bacillati</taxon>
        <taxon>Actinomycetota</taxon>
        <taxon>Actinomycetes</taxon>
        <taxon>Pseudonocardiales</taxon>
        <taxon>Pseudonocardiaceae</taxon>
        <taxon>Amycolatopsis</taxon>
    </lineage>
</organism>